<evidence type="ECO:0000256" key="6">
    <source>
        <dbReference type="ARBA" id="ARBA00023098"/>
    </source>
</evidence>
<dbReference type="PROSITE" id="PS00379">
    <property type="entry name" value="CDP_ALCOHOL_P_TRANSF"/>
    <property type="match status" value="1"/>
</dbReference>
<feature type="transmembrane region" description="Helical" evidence="11">
    <location>
        <begin position="158"/>
        <end position="177"/>
    </location>
</feature>
<evidence type="ECO:0000313" key="13">
    <source>
        <dbReference type="Proteomes" id="UP000694580"/>
    </source>
</evidence>
<dbReference type="InterPro" id="IPR048254">
    <property type="entry name" value="CDP_ALCOHOL_P_TRANSF_CS"/>
</dbReference>
<dbReference type="Gene3D" id="1.20.120.1760">
    <property type="match status" value="1"/>
</dbReference>
<name>A0AAY4DKP2_9TELE</name>
<keyword evidence="9" id="KW-1208">Phospholipid metabolism</keyword>
<evidence type="ECO:0000256" key="7">
    <source>
        <dbReference type="ARBA" id="ARBA00023136"/>
    </source>
</evidence>
<dbReference type="GO" id="GO:0008654">
    <property type="term" value="P:phospholipid biosynthetic process"/>
    <property type="evidence" value="ECO:0007669"/>
    <property type="project" value="UniProtKB-KW"/>
</dbReference>
<reference evidence="12 13" key="1">
    <citation type="submission" date="2020-06" db="EMBL/GenBank/DDBJ databases">
        <authorList>
            <consortium name="Wellcome Sanger Institute Data Sharing"/>
        </authorList>
    </citation>
    <scope>NUCLEOTIDE SEQUENCE [LARGE SCALE GENOMIC DNA]</scope>
</reference>
<accession>A0AAY4DKP2</accession>
<keyword evidence="2" id="KW-0444">Lipid biosynthesis</keyword>
<feature type="transmembrane region" description="Helical" evidence="11">
    <location>
        <begin position="129"/>
        <end position="146"/>
    </location>
</feature>
<evidence type="ECO:0000256" key="5">
    <source>
        <dbReference type="ARBA" id="ARBA00022989"/>
    </source>
</evidence>
<keyword evidence="3 10" id="KW-0808">Transferase</keyword>
<dbReference type="Ensembl" id="ENSDCDT00010056181.1">
    <property type="protein sequence ID" value="ENSDCDP00010045988.1"/>
    <property type="gene ID" value="ENSDCDG00010028217.1"/>
</dbReference>
<keyword evidence="8" id="KW-0594">Phospholipid biosynthesis</keyword>
<evidence type="ECO:0000313" key="12">
    <source>
        <dbReference type="Ensembl" id="ENSDCDP00010045988.1"/>
    </source>
</evidence>
<organism evidence="12 13">
    <name type="scientific">Denticeps clupeoides</name>
    <name type="common">denticle herring</name>
    <dbReference type="NCBI Taxonomy" id="299321"/>
    <lineage>
        <taxon>Eukaryota</taxon>
        <taxon>Metazoa</taxon>
        <taxon>Chordata</taxon>
        <taxon>Craniata</taxon>
        <taxon>Vertebrata</taxon>
        <taxon>Euteleostomi</taxon>
        <taxon>Actinopterygii</taxon>
        <taxon>Neopterygii</taxon>
        <taxon>Teleostei</taxon>
        <taxon>Clupei</taxon>
        <taxon>Clupeiformes</taxon>
        <taxon>Denticipitoidei</taxon>
        <taxon>Denticipitidae</taxon>
        <taxon>Denticeps</taxon>
    </lineage>
</organism>
<dbReference type="GO" id="GO:0016780">
    <property type="term" value="F:phosphotransferase activity, for other substituted phosphate groups"/>
    <property type="evidence" value="ECO:0007669"/>
    <property type="project" value="InterPro"/>
</dbReference>
<dbReference type="PANTHER" id="PTHR15362:SF13">
    <property type="entry name" value="SI:CH1073-145M9.1"/>
    <property type="match status" value="1"/>
</dbReference>
<dbReference type="Proteomes" id="UP000694580">
    <property type="component" value="Chromosome 13"/>
</dbReference>
<keyword evidence="5 11" id="KW-1133">Transmembrane helix</keyword>
<comment type="similarity">
    <text evidence="10">Belongs to the CDP-alcohol phosphatidyltransferase class-I family.</text>
</comment>
<evidence type="ECO:0000256" key="11">
    <source>
        <dbReference type="SAM" id="Phobius"/>
    </source>
</evidence>
<evidence type="ECO:0008006" key="14">
    <source>
        <dbReference type="Google" id="ProtNLM"/>
    </source>
</evidence>
<keyword evidence="7 11" id="KW-0472">Membrane</keyword>
<evidence type="ECO:0000256" key="4">
    <source>
        <dbReference type="ARBA" id="ARBA00022692"/>
    </source>
</evidence>
<evidence type="ECO:0000256" key="9">
    <source>
        <dbReference type="ARBA" id="ARBA00023264"/>
    </source>
</evidence>
<feature type="transmembrane region" description="Helical" evidence="11">
    <location>
        <begin position="6"/>
        <end position="28"/>
    </location>
</feature>
<protein>
    <recommendedName>
        <fullName evidence="14">CDP-diacylglycerol--inositol 3-phosphatidyltransferase</fullName>
    </recommendedName>
</protein>
<evidence type="ECO:0000256" key="2">
    <source>
        <dbReference type="ARBA" id="ARBA00022516"/>
    </source>
</evidence>
<reference evidence="12" key="3">
    <citation type="submission" date="2025-09" db="UniProtKB">
        <authorList>
            <consortium name="Ensembl"/>
        </authorList>
    </citation>
    <scope>IDENTIFICATION</scope>
</reference>
<evidence type="ECO:0000256" key="3">
    <source>
        <dbReference type="ARBA" id="ARBA00022679"/>
    </source>
</evidence>
<dbReference type="AlphaFoldDB" id="A0AAY4DKP2"/>
<evidence type="ECO:0000256" key="10">
    <source>
        <dbReference type="RuleBase" id="RU003750"/>
    </source>
</evidence>
<proteinExistence type="inferred from homology"/>
<dbReference type="Pfam" id="PF01066">
    <property type="entry name" value="CDP-OH_P_transf"/>
    <property type="match status" value="1"/>
</dbReference>
<evidence type="ECO:0000256" key="8">
    <source>
        <dbReference type="ARBA" id="ARBA00023209"/>
    </source>
</evidence>
<dbReference type="GO" id="GO:0016020">
    <property type="term" value="C:membrane"/>
    <property type="evidence" value="ECO:0007669"/>
    <property type="project" value="UniProtKB-SubCell"/>
</dbReference>
<keyword evidence="4 11" id="KW-0812">Transmembrane</keyword>
<reference evidence="12" key="2">
    <citation type="submission" date="2025-08" db="UniProtKB">
        <authorList>
            <consortium name="Ensembl"/>
        </authorList>
    </citation>
    <scope>IDENTIFICATION</scope>
</reference>
<dbReference type="PANTHER" id="PTHR15362">
    <property type="entry name" value="PHOSPHATIDYLINOSITOL SYNTHASE"/>
    <property type="match status" value="1"/>
</dbReference>
<dbReference type="InterPro" id="IPR000462">
    <property type="entry name" value="CDP-OH_P_trans"/>
</dbReference>
<feature type="transmembrane region" description="Helical" evidence="11">
    <location>
        <begin position="75"/>
        <end position="98"/>
    </location>
</feature>
<evidence type="ECO:0000256" key="1">
    <source>
        <dbReference type="ARBA" id="ARBA00004141"/>
    </source>
</evidence>
<dbReference type="InterPro" id="IPR043130">
    <property type="entry name" value="CDP-OH_PTrfase_TM_dom"/>
</dbReference>
<sequence>MKLEVLFYIPNVIGYVRILLLLAAWIAFNTPEVFILAYVLFVILDGVDGWAARWFDQSSKFGAWLDVVIDNTGRAMVWSMLFKWGWLVSSVEWCVFVCNHSARGARWKNSFTKGPYWVRAIMANGFRTPPGLLTIAGLHVLPLWLYGGRHGMLCVPEWFEALGLAVLVGGRLLCLLVEMWCMWSHVQYLTENEAEEA</sequence>
<feature type="transmembrane region" description="Helical" evidence="11">
    <location>
        <begin position="35"/>
        <end position="55"/>
    </location>
</feature>
<dbReference type="GeneTree" id="ENSGT00940000154169"/>
<keyword evidence="13" id="KW-1185">Reference proteome</keyword>
<comment type="subcellular location">
    <subcellularLocation>
        <location evidence="1">Membrane</location>
        <topology evidence="1">Multi-pass membrane protein</topology>
    </subcellularLocation>
</comment>
<keyword evidence="6" id="KW-0443">Lipid metabolism</keyword>